<feature type="region of interest" description="Disordered" evidence="2">
    <location>
        <begin position="603"/>
        <end position="635"/>
    </location>
</feature>
<dbReference type="EMBL" id="JBHSDI010000049">
    <property type="protein sequence ID" value="MFC4260120.1"/>
    <property type="molecule type" value="Genomic_DNA"/>
</dbReference>
<keyword evidence="5" id="KW-1185">Reference proteome</keyword>
<dbReference type="Proteomes" id="UP001595798">
    <property type="component" value="Unassembled WGS sequence"/>
</dbReference>
<proteinExistence type="predicted"/>
<evidence type="ECO:0000256" key="2">
    <source>
        <dbReference type="SAM" id="MobiDB-lite"/>
    </source>
</evidence>
<dbReference type="RefSeq" id="WP_379888330.1">
    <property type="nucleotide sequence ID" value="NZ_JBHSDI010000049.1"/>
</dbReference>
<gene>
    <name evidence="4" type="ORF">ACFOZ5_13940</name>
</gene>
<organism evidence="4 5">
    <name type="scientific">Marinobacter lacisalsi</name>
    <dbReference type="NCBI Taxonomy" id="475979"/>
    <lineage>
        <taxon>Bacteria</taxon>
        <taxon>Pseudomonadati</taxon>
        <taxon>Pseudomonadota</taxon>
        <taxon>Gammaproteobacteria</taxon>
        <taxon>Pseudomonadales</taxon>
        <taxon>Marinobacteraceae</taxon>
        <taxon>Marinobacter</taxon>
    </lineage>
</organism>
<keyword evidence="1" id="KW-0175">Coiled coil</keyword>
<dbReference type="Gene3D" id="3.40.50.150">
    <property type="entry name" value="Vaccinia Virus protein VP39"/>
    <property type="match status" value="1"/>
</dbReference>
<evidence type="ECO:0000313" key="5">
    <source>
        <dbReference type="Proteomes" id="UP001595798"/>
    </source>
</evidence>
<dbReference type="GO" id="GO:0016757">
    <property type="term" value="F:glycosyltransferase activity"/>
    <property type="evidence" value="ECO:0007669"/>
    <property type="project" value="UniProtKB-KW"/>
</dbReference>
<feature type="domain" description="Spore protein YkvP/CgeB glycosyl transferase-like" evidence="3">
    <location>
        <begin position="824"/>
        <end position="966"/>
    </location>
</feature>
<accession>A0ABV8QIA8</accession>
<dbReference type="InterPro" id="IPR055259">
    <property type="entry name" value="YkvP/CgeB_Glyco_trans-like"/>
</dbReference>
<sequence length="1146" mass="127515">MQTETQELDAICSYLNDLGLGGSFQLIGGDESLKSSLGNRFGNRLRIGVPESAESLEHCSVLLLDAGKDGAIGTTLELLMRTEDRPLVVVLGEADLSTGNQQQLSALGYQLPGVQAKDCPLLIIEHAELGHKKYFDVAGYWEKRYATGKNSGSGSYGRLAQFKAQFLNDFVRENDIQTVLELGCGDGAQLSLAEYPEYTGLDISPTVIEQCEHVFAKDASKQFHVYDPQAFDADSFRAELGLSLDVIYHLSNDDVYRDYLNHLFAVSSRFVIVYSNSEQGSRAGVNASASYVRFRNVLDDLRQLKPEWSLVSATPNRFPFSVNDPSHTSFADFFVFERKQNESQNILSGDELTRFYTKKILNTLVVSDENAKRLFEGVSEANKNIGLLSKGDRSGKILDNIAEVNNKVGALAGAEVANSIHQKISDTYSKLDTLVQDNDASQISADVSLANQKLNTLIDKIQKLDEERQVKAELKEVSQKYNDLSARFKRDSQKIEVLEAELEDTQARYRTANYKYRHACRRIEKLKVVEAEVLDLNSQMKRELNKNNRLSADKAALDRQLSVLKKSARYQLGYHLVRAAQSWRAMLALPLAFYRVAKRRKSAKNNPANNRAVTSEPSAPEQNAGGPAPAKPTPTASEISILGWPEYPPNGKPYVIGVMDEFTSGCFEQDLNLIQPRPDNWHALADKYKPELIFIESAWKGNSGSWQYRVGDYANKPGPEVEQLCQYAREKGIPTLFWNKEDPVHHDKFMCSARLVDHIFTTDANMKESYQAKTGNSNVHALPFAAQPALHKPAPLAGRKPRACFAGSWYGNRHAERGEAMGWLLQAANAHGLDIYDRNHGTGIFPFPEEYQAGIKGSLPYKELCNEYSRYRVFLNVNSVTDSPTMFSRRVFELMACGTPVVSTYARGIENLFESGAVWLVNSQQEADEAIRTLMTDDAEWRRRSLAGIREVFARHTYAHRLNNIFEKLGMETRLSTDPAIALVAEAQSHAELEALDRFAHQQSYRSFRLGIACAPGLAGTAGPVGDTITLLQPGEQTTWLADRQAEASLAGWISPGNQYGEHYLRDLANASLYEPEACGWAKALDQDRFAYSGQASMSGSVWQMSEFLAAPVKSGASERLSRSDLYLADSDHFQLAGTAKQAEEG</sequence>
<feature type="compositionally biased region" description="Low complexity" evidence="2">
    <location>
        <begin position="624"/>
        <end position="635"/>
    </location>
</feature>
<evidence type="ECO:0000256" key="1">
    <source>
        <dbReference type="SAM" id="Coils"/>
    </source>
</evidence>
<name>A0ABV8QIA8_9GAMM</name>
<protein>
    <submittedName>
        <fullName evidence="4">Glycosyltransferase</fullName>
        <ecNumber evidence="4">2.4.-.-</ecNumber>
    </submittedName>
</protein>
<keyword evidence="4" id="KW-0808">Transferase</keyword>
<dbReference type="Pfam" id="PF13524">
    <property type="entry name" value="Glyco_trans_1_2"/>
    <property type="match status" value="1"/>
</dbReference>
<dbReference type="SUPFAM" id="SSF53756">
    <property type="entry name" value="UDP-Glycosyltransferase/glycogen phosphorylase"/>
    <property type="match status" value="1"/>
</dbReference>
<reference evidence="5" key="1">
    <citation type="journal article" date="2019" name="Int. J. Syst. Evol. Microbiol.">
        <title>The Global Catalogue of Microorganisms (GCM) 10K type strain sequencing project: providing services to taxonomists for standard genome sequencing and annotation.</title>
        <authorList>
            <consortium name="The Broad Institute Genomics Platform"/>
            <consortium name="The Broad Institute Genome Sequencing Center for Infectious Disease"/>
            <person name="Wu L."/>
            <person name="Ma J."/>
        </authorList>
    </citation>
    <scope>NUCLEOTIDE SEQUENCE [LARGE SCALE GENOMIC DNA]</scope>
    <source>
        <strain evidence="5">CECT 7297</strain>
    </source>
</reference>
<comment type="caution">
    <text evidence="4">The sequence shown here is derived from an EMBL/GenBank/DDBJ whole genome shotgun (WGS) entry which is preliminary data.</text>
</comment>
<evidence type="ECO:0000313" key="4">
    <source>
        <dbReference type="EMBL" id="MFC4260120.1"/>
    </source>
</evidence>
<dbReference type="Gene3D" id="3.40.50.2000">
    <property type="entry name" value="Glycogen Phosphorylase B"/>
    <property type="match status" value="1"/>
</dbReference>
<feature type="coiled-coil region" evidence="1">
    <location>
        <begin position="447"/>
        <end position="560"/>
    </location>
</feature>
<keyword evidence="4" id="KW-0328">Glycosyltransferase</keyword>
<dbReference type="SUPFAM" id="SSF53335">
    <property type="entry name" value="S-adenosyl-L-methionine-dependent methyltransferases"/>
    <property type="match status" value="1"/>
</dbReference>
<dbReference type="InterPro" id="IPR029063">
    <property type="entry name" value="SAM-dependent_MTases_sf"/>
</dbReference>
<dbReference type="CDD" id="cd02440">
    <property type="entry name" value="AdoMet_MTases"/>
    <property type="match status" value="1"/>
</dbReference>
<dbReference type="EC" id="2.4.-.-" evidence="4"/>
<feature type="compositionally biased region" description="Polar residues" evidence="2">
    <location>
        <begin position="604"/>
        <end position="621"/>
    </location>
</feature>
<evidence type="ECO:0000259" key="3">
    <source>
        <dbReference type="Pfam" id="PF13524"/>
    </source>
</evidence>